<dbReference type="Proteomes" id="UP000001064">
    <property type="component" value="Unassembled WGS sequence"/>
</dbReference>
<keyword evidence="4" id="KW-1185">Reference proteome</keyword>
<gene>
    <name evidence="3" type="ORF">DICPUDRAFT_13214</name>
</gene>
<accession>F0Z9X3</accession>
<feature type="non-terminal residue" evidence="3">
    <location>
        <position position="65"/>
    </location>
</feature>
<dbReference type="InParanoid" id="F0Z9X3"/>
<organism evidence="3 4">
    <name type="scientific">Dictyostelium purpureum</name>
    <name type="common">Slime mold</name>
    <dbReference type="NCBI Taxonomy" id="5786"/>
    <lineage>
        <taxon>Eukaryota</taxon>
        <taxon>Amoebozoa</taxon>
        <taxon>Evosea</taxon>
        <taxon>Eumycetozoa</taxon>
        <taxon>Dictyostelia</taxon>
        <taxon>Dictyosteliales</taxon>
        <taxon>Dictyosteliaceae</taxon>
        <taxon>Dictyostelium</taxon>
    </lineage>
</organism>
<dbReference type="PANTHER" id="PTHR45831:SF2">
    <property type="entry name" value="LD24721P"/>
    <property type="match status" value="1"/>
</dbReference>
<evidence type="ECO:0000313" key="4">
    <source>
        <dbReference type="Proteomes" id="UP000001064"/>
    </source>
</evidence>
<name>F0Z9X3_DICPU</name>
<dbReference type="Gene3D" id="1.25.40.10">
    <property type="entry name" value="Tetratricopeptide repeat domain"/>
    <property type="match status" value="1"/>
</dbReference>
<proteinExistence type="predicted"/>
<dbReference type="STRING" id="5786.F0Z9X3"/>
<dbReference type="SUPFAM" id="SSF48452">
    <property type="entry name" value="TPR-like"/>
    <property type="match status" value="1"/>
</dbReference>
<dbReference type="InterPro" id="IPR011990">
    <property type="entry name" value="TPR-like_helical_dom_sf"/>
</dbReference>
<dbReference type="PANTHER" id="PTHR45831">
    <property type="entry name" value="LD24721P"/>
    <property type="match status" value="1"/>
</dbReference>
<evidence type="ECO:0000256" key="1">
    <source>
        <dbReference type="ARBA" id="ARBA00022737"/>
    </source>
</evidence>
<keyword evidence="2" id="KW-0802">TPR repeat</keyword>
<dbReference type="OrthoDB" id="2423701at2759"/>
<dbReference type="RefSeq" id="XP_003284219.1">
    <property type="nucleotide sequence ID" value="XM_003284171.1"/>
</dbReference>
<dbReference type="AlphaFoldDB" id="F0Z9X3"/>
<dbReference type="InterPro" id="IPR047150">
    <property type="entry name" value="SGT"/>
</dbReference>
<dbReference type="VEuPathDB" id="AmoebaDB:DICPUDRAFT_13214"/>
<keyword evidence="1" id="KW-0677">Repeat</keyword>
<protein>
    <submittedName>
        <fullName evidence="3">Uncharacterized protein</fullName>
    </submittedName>
</protein>
<dbReference type="GeneID" id="10510098"/>
<sequence length="65" mass="7837">YTMSLKEDPSNYLVYCNRSISYFLMGEYDNSYYDAKSTVEINSQWWKGYFRVSKALFALKRFMES</sequence>
<evidence type="ECO:0000256" key="2">
    <source>
        <dbReference type="ARBA" id="ARBA00022803"/>
    </source>
</evidence>
<dbReference type="EMBL" id="GL870960">
    <property type="protein sequence ID" value="EGC39315.1"/>
    <property type="molecule type" value="Genomic_DNA"/>
</dbReference>
<feature type="non-terminal residue" evidence="3">
    <location>
        <position position="1"/>
    </location>
</feature>
<dbReference type="KEGG" id="dpp:DICPUDRAFT_13214"/>
<reference evidence="4" key="1">
    <citation type="journal article" date="2011" name="Genome Biol.">
        <title>Comparative genomics of the social amoebae Dictyostelium discoideum and Dictyostelium purpureum.</title>
        <authorList>
            <consortium name="US DOE Joint Genome Institute (JGI-PGF)"/>
            <person name="Sucgang R."/>
            <person name="Kuo A."/>
            <person name="Tian X."/>
            <person name="Salerno W."/>
            <person name="Parikh A."/>
            <person name="Feasley C.L."/>
            <person name="Dalin E."/>
            <person name="Tu H."/>
            <person name="Huang E."/>
            <person name="Barry K."/>
            <person name="Lindquist E."/>
            <person name="Shapiro H."/>
            <person name="Bruce D."/>
            <person name="Schmutz J."/>
            <person name="Salamov A."/>
            <person name="Fey P."/>
            <person name="Gaudet P."/>
            <person name="Anjard C."/>
            <person name="Babu M.M."/>
            <person name="Basu S."/>
            <person name="Bushmanova Y."/>
            <person name="van der Wel H."/>
            <person name="Katoh-Kurasawa M."/>
            <person name="Dinh C."/>
            <person name="Coutinho P.M."/>
            <person name="Saito T."/>
            <person name="Elias M."/>
            <person name="Schaap P."/>
            <person name="Kay R.R."/>
            <person name="Henrissat B."/>
            <person name="Eichinger L."/>
            <person name="Rivero F."/>
            <person name="Putnam N.H."/>
            <person name="West C.M."/>
            <person name="Loomis W.F."/>
            <person name="Chisholm R.L."/>
            <person name="Shaulsky G."/>
            <person name="Strassmann J.E."/>
            <person name="Queller D.C."/>
            <person name="Kuspa A."/>
            <person name="Grigoriev I.V."/>
        </authorList>
    </citation>
    <scope>NUCLEOTIDE SEQUENCE [LARGE SCALE GENOMIC DNA]</scope>
    <source>
        <strain evidence="4">QSDP1</strain>
    </source>
</reference>
<evidence type="ECO:0000313" key="3">
    <source>
        <dbReference type="EMBL" id="EGC39315.1"/>
    </source>
</evidence>